<keyword evidence="6" id="KW-1185">Reference proteome</keyword>
<dbReference type="GO" id="GO:0004764">
    <property type="term" value="F:shikimate 3-dehydrogenase (NADP+) activity"/>
    <property type="evidence" value="ECO:0007669"/>
    <property type="project" value="InterPro"/>
</dbReference>
<dbReference type="PANTHER" id="PTHR21089:SF1">
    <property type="entry name" value="BIFUNCTIONAL 3-DEHYDROQUINATE DEHYDRATASE_SHIKIMATE DEHYDROGENASE, CHLOROPLASTIC"/>
    <property type="match status" value="1"/>
</dbReference>
<dbReference type="NCBIfam" id="NF001311">
    <property type="entry name" value="PRK00258.1-3"/>
    <property type="match status" value="1"/>
</dbReference>
<evidence type="ECO:0000313" key="5">
    <source>
        <dbReference type="EMBL" id="AOS46632.1"/>
    </source>
</evidence>
<dbReference type="GO" id="GO:0009423">
    <property type="term" value="P:chorismate biosynthetic process"/>
    <property type="evidence" value="ECO:0007669"/>
    <property type="project" value="TreeGrafter"/>
</dbReference>
<dbReference type="InterPro" id="IPR013708">
    <property type="entry name" value="Shikimate_DH-bd_N"/>
</dbReference>
<dbReference type="SUPFAM" id="SSF51735">
    <property type="entry name" value="NAD(P)-binding Rossmann-fold domains"/>
    <property type="match status" value="1"/>
</dbReference>
<dbReference type="GO" id="GO:0005829">
    <property type="term" value="C:cytosol"/>
    <property type="evidence" value="ECO:0007669"/>
    <property type="project" value="TreeGrafter"/>
</dbReference>
<dbReference type="GO" id="GO:0019632">
    <property type="term" value="P:shikimate metabolic process"/>
    <property type="evidence" value="ECO:0007669"/>
    <property type="project" value="TreeGrafter"/>
</dbReference>
<dbReference type="InterPro" id="IPR022893">
    <property type="entry name" value="Shikimate_DH_fam"/>
</dbReference>
<gene>
    <name evidence="5" type="ORF">BH719_00965</name>
</gene>
<feature type="domain" description="Shikimate dehydrogenase substrate binding N-terminal" evidence="3">
    <location>
        <begin position="9"/>
        <end position="92"/>
    </location>
</feature>
<dbReference type="Gene3D" id="3.40.50.10860">
    <property type="entry name" value="Leucine Dehydrogenase, chain A, domain 1"/>
    <property type="match status" value="1"/>
</dbReference>
<keyword evidence="2" id="KW-0028">Amino-acid biosynthesis</keyword>
<dbReference type="PANTHER" id="PTHR21089">
    <property type="entry name" value="SHIKIMATE DEHYDROGENASE"/>
    <property type="match status" value="1"/>
</dbReference>
<dbReference type="GO" id="GO:0009073">
    <property type="term" value="P:aromatic amino acid family biosynthetic process"/>
    <property type="evidence" value="ECO:0007669"/>
    <property type="project" value="UniProtKB-KW"/>
</dbReference>
<dbReference type="OrthoDB" id="9776868at2"/>
<proteinExistence type="predicted"/>
<protein>
    <submittedName>
        <fullName evidence="5">Shikimate dehydrogenase</fullName>
    </submittedName>
</protein>
<dbReference type="GO" id="GO:0050661">
    <property type="term" value="F:NADP binding"/>
    <property type="evidence" value="ECO:0007669"/>
    <property type="project" value="TreeGrafter"/>
</dbReference>
<evidence type="ECO:0000256" key="1">
    <source>
        <dbReference type="ARBA" id="ARBA00004871"/>
    </source>
</evidence>
<dbReference type="RefSeq" id="WP_009399984.1">
    <property type="nucleotide sequence ID" value="NZ_CP017298.1"/>
</dbReference>
<dbReference type="Pfam" id="PF18317">
    <property type="entry name" value="SDH_C"/>
    <property type="match status" value="1"/>
</dbReference>
<dbReference type="Pfam" id="PF08501">
    <property type="entry name" value="Shikimate_dh_N"/>
    <property type="match status" value="1"/>
</dbReference>
<dbReference type="InterPro" id="IPR036291">
    <property type="entry name" value="NAD(P)-bd_dom_sf"/>
</dbReference>
<sequence>MLTVPWAAVIGSPIAHSLSPVIHRAAWECLGLAGDWEYRSAEVDRGGLGAFIAGLDPQCRGLSVTMPCKQAVMPLMDVVDPLAAAVGAVNTVVPGAGVLTGFNTDVHGITTAIAEARAARGLGPARSACVLGARATASSALAALGALGVTRTTVVARRFSGPGSVVAAAARMGVGIDQVLIGDTTRAGAALAADIVVSTLPAGAADPLAALVRPGGHQCLLDVVYAPRDTALRRAFEAGGAVIAEGTEMLIHQGAQQVRLMTGRDPDTGVMRAALEAEVASREGR</sequence>
<dbReference type="InterPro" id="IPR041121">
    <property type="entry name" value="SDH_C"/>
</dbReference>
<organism evidence="5 6">
    <name type="scientific">Pauljensenia hongkongensis</name>
    <dbReference type="NCBI Taxonomy" id="178339"/>
    <lineage>
        <taxon>Bacteria</taxon>
        <taxon>Bacillati</taxon>
        <taxon>Actinomycetota</taxon>
        <taxon>Actinomycetes</taxon>
        <taxon>Actinomycetales</taxon>
        <taxon>Actinomycetaceae</taxon>
        <taxon>Pauljensenia</taxon>
    </lineage>
</organism>
<evidence type="ECO:0000256" key="2">
    <source>
        <dbReference type="ARBA" id="ARBA00023141"/>
    </source>
</evidence>
<evidence type="ECO:0000259" key="4">
    <source>
        <dbReference type="Pfam" id="PF18317"/>
    </source>
</evidence>
<dbReference type="AlphaFoldDB" id="A0A1D8B0J1"/>
<dbReference type="KEGG" id="phon:BH719_00965"/>
<dbReference type="InterPro" id="IPR046346">
    <property type="entry name" value="Aminoacid_DH-like_N_sf"/>
</dbReference>
<reference evidence="5 6" key="1">
    <citation type="submission" date="2016-09" db="EMBL/GenBank/DDBJ databases">
        <title>Complete genome sequence of Actinomyces hongkongensis HKU8.</title>
        <authorList>
            <person name="Gao Y.-X."/>
            <person name="Zhou Y.-Y."/>
            <person name="Xie Y."/>
            <person name="Wang M."/>
            <person name="Wang S.-J."/>
            <person name="Shen S.-G."/>
        </authorList>
    </citation>
    <scope>NUCLEOTIDE SEQUENCE [LARGE SCALE GENOMIC DNA]</scope>
    <source>
        <strain evidence="5 6">HKU8</strain>
    </source>
</reference>
<keyword evidence="2" id="KW-0057">Aromatic amino acid biosynthesis</keyword>
<feature type="domain" description="SDH C-terminal" evidence="4">
    <location>
        <begin position="246"/>
        <end position="276"/>
    </location>
</feature>
<evidence type="ECO:0000313" key="6">
    <source>
        <dbReference type="Proteomes" id="UP000095214"/>
    </source>
</evidence>
<evidence type="ECO:0000259" key="3">
    <source>
        <dbReference type="Pfam" id="PF08501"/>
    </source>
</evidence>
<dbReference type="EMBL" id="CP017298">
    <property type="protein sequence ID" value="AOS46632.1"/>
    <property type="molecule type" value="Genomic_DNA"/>
</dbReference>
<dbReference type="Gene3D" id="3.40.50.720">
    <property type="entry name" value="NAD(P)-binding Rossmann-like Domain"/>
    <property type="match status" value="1"/>
</dbReference>
<accession>A0A1D8B0J1</accession>
<dbReference type="STRING" id="178339.BH719_00965"/>
<dbReference type="SUPFAM" id="SSF53223">
    <property type="entry name" value="Aminoacid dehydrogenase-like, N-terminal domain"/>
    <property type="match status" value="1"/>
</dbReference>
<comment type="pathway">
    <text evidence="1">Metabolic intermediate biosynthesis; chorismate biosynthesis; chorismate from D-erythrose 4-phosphate and phosphoenolpyruvate: step 4/7.</text>
</comment>
<dbReference type="Proteomes" id="UP000095214">
    <property type="component" value="Chromosome"/>
</dbReference>
<name>A0A1D8B0J1_9ACTO</name>